<reference evidence="10 11" key="1">
    <citation type="submission" date="2019-10" db="EMBL/GenBank/DDBJ databases">
        <title>Prolixibacter strains distinguished by the presence of nitrate reductase genes were adept at nitrate-dependent anaerobic corrosion of metallic iron and carbon steel.</title>
        <authorList>
            <person name="Iino T."/>
            <person name="Shono N."/>
            <person name="Ito K."/>
            <person name="Nakamura R."/>
            <person name="Sueoka K."/>
            <person name="Harayama S."/>
            <person name="Ohkuma M."/>
        </authorList>
    </citation>
    <scope>NUCLEOTIDE SEQUENCE [LARGE SCALE GENOMIC DNA]</scope>
    <source>
        <strain evidence="10 11">JCM 13498</strain>
    </source>
</reference>
<keyword evidence="4 8" id="KW-0812">Transmembrane</keyword>
<dbReference type="InterPro" id="IPR050256">
    <property type="entry name" value="Glycosyltransferase_2"/>
</dbReference>
<dbReference type="EMBL" id="BLAX01000001">
    <property type="protein sequence ID" value="GET31674.1"/>
    <property type="molecule type" value="Genomic_DNA"/>
</dbReference>
<dbReference type="Gene3D" id="3.90.550.10">
    <property type="entry name" value="Spore Coat Polysaccharide Biosynthesis Protein SpsA, Chain A"/>
    <property type="match status" value="1"/>
</dbReference>
<dbReference type="RefSeq" id="WP_025863721.1">
    <property type="nucleotide sequence ID" value="NZ_BLAX01000001.1"/>
</dbReference>
<feature type="domain" description="Glycosyltransferase 2-like" evidence="9">
    <location>
        <begin position="5"/>
        <end position="162"/>
    </location>
</feature>
<gene>
    <name evidence="10" type="ORF">PbJCM13498_05370</name>
</gene>
<feature type="transmembrane region" description="Helical" evidence="8">
    <location>
        <begin position="265"/>
        <end position="286"/>
    </location>
</feature>
<accession>A0A5M4AV59</accession>
<evidence type="ECO:0000256" key="2">
    <source>
        <dbReference type="ARBA" id="ARBA00022676"/>
    </source>
</evidence>
<evidence type="ECO:0000313" key="10">
    <source>
        <dbReference type="EMBL" id="GET31674.1"/>
    </source>
</evidence>
<keyword evidence="5" id="KW-0448">Lipopolysaccharide biosynthesis</keyword>
<dbReference type="CDD" id="cd04187">
    <property type="entry name" value="DPM1_like_bac"/>
    <property type="match status" value="1"/>
</dbReference>
<dbReference type="InterPro" id="IPR029044">
    <property type="entry name" value="Nucleotide-diphossugar_trans"/>
</dbReference>
<keyword evidence="6 8" id="KW-1133">Transmembrane helix</keyword>
<feature type="transmembrane region" description="Helical" evidence="8">
    <location>
        <begin position="231"/>
        <end position="253"/>
    </location>
</feature>
<dbReference type="OrthoDB" id="9815829at2"/>
<evidence type="ECO:0000256" key="7">
    <source>
        <dbReference type="ARBA" id="ARBA00023136"/>
    </source>
</evidence>
<evidence type="ECO:0000313" key="11">
    <source>
        <dbReference type="Proteomes" id="UP000391834"/>
    </source>
</evidence>
<keyword evidence="11" id="KW-1185">Reference proteome</keyword>
<sequence length="314" mass="35742">MEKISVVVTVFNEEDNIRPLVEQISTALTDYPFEIVYVDDGSTDNTVQVIKSLDNPHLKLVELKKNFGQCPALKAGIDYATGDFIVTMDGDLQNDPSDIPMMVERAKKGDFDLVAGIREKRKDGFILRKLPSKLANWLIRRVTKVDIKDNGCALKVFRADMAKSIPLYGELHRFISVLAHYEGAKIEQVNVKHHARIHGESKYGLSRTFRVLSDLILMLFFRKYMQKPMHFFGTFGILTGLAGGAILFYFFILKLMGEDIWGRPLLLLGIILLFIGFQIITLGLLLDYQMRTYYESQHKAPYKVRRVTGGEEAN</sequence>
<evidence type="ECO:0000259" key="9">
    <source>
        <dbReference type="Pfam" id="PF00535"/>
    </source>
</evidence>
<keyword evidence="1" id="KW-1003">Cell membrane</keyword>
<evidence type="ECO:0000256" key="1">
    <source>
        <dbReference type="ARBA" id="ARBA00022475"/>
    </source>
</evidence>
<dbReference type="GO" id="GO:0005886">
    <property type="term" value="C:plasma membrane"/>
    <property type="evidence" value="ECO:0007669"/>
    <property type="project" value="TreeGrafter"/>
</dbReference>
<dbReference type="PANTHER" id="PTHR48090:SF3">
    <property type="entry name" value="UNDECAPRENYL-PHOSPHATE 4-DEOXY-4-FORMAMIDO-L-ARABINOSE TRANSFERASE"/>
    <property type="match status" value="1"/>
</dbReference>
<evidence type="ECO:0000256" key="5">
    <source>
        <dbReference type="ARBA" id="ARBA00022985"/>
    </source>
</evidence>
<keyword evidence="3 10" id="KW-0808">Transferase</keyword>
<dbReference type="Proteomes" id="UP000391834">
    <property type="component" value="Unassembled WGS sequence"/>
</dbReference>
<dbReference type="InterPro" id="IPR001173">
    <property type="entry name" value="Glyco_trans_2-like"/>
</dbReference>
<keyword evidence="2" id="KW-0328">Glycosyltransferase</keyword>
<dbReference type="Pfam" id="PF00535">
    <property type="entry name" value="Glycos_transf_2"/>
    <property type="match status" value="1"/>
</dbReference>
<dbReference type="GO" id="GO:0009103">
    <property type="term" value="P:lipopolysaccharide biosynthetic process"/>
    <property type="evidence" value="ECO:0007669"/>
    <property type="project" value="UniProtKB-KW"/>
</dbReference>
<name>A0A5M4AV59_9BACT</name>
<proteinExistence type="predicted"/>
<evidence type="ECO:0000256" key="3">
    <source>
        <dbReference type="ARBA" id="ARBA00022679"/>
    </source>
</evidence>
<dbReference type="PANTHER" id="PTHR48090">
    <property type="entry name" value="UNDECAPRENYL-PHOSPHATE 4-DEOXY-4-FORMAMIDO-L-ARABINOSE TRANSFERASE-RELATED"/>
    <property type="match status" value="1"/>
</dbReference>
<evidence type="ECO:0000256" key="6">
    <source>
        <dbReference type="ARBA" id="ARBA00022989"/>
    </source>
</evidence>
<dbReference type="SUPFAM" id="SSF53448">
    <property type="entry name" value="Nucleotide-diphospho-sugar transferases"/>
    <property type="match status" value="1"/>
</dbReference>
<organism evidence="10 11">
    <name type="scientific">Prolixibacter bellariivorans</name>
    <dbReference type="NCBI Taxonomy" id="314319"/>
    <lineage>
        <taxon>Bacteria</taxon>
        <taxon>Pseudomonadati</taxon>
        <taxon>Bacteroidota</taxon>
        <taxon>Bacteroidia</taxon>
        <taxon>Marinilabiliales</taxon>
        <taxon>Prolixibacteraceae</taxon>
        <taxon>Prolixibacter</taxon>
    </lineage>
</organism>
<protein>
    <submittedName>
        <fullName evidence="10">Glycosyl transferase</fullName>
    </submittedName>
</protein>
<evidence type="ECO:0000256" key="4">
    <source>
        <dbReference type="ARBA" id="ARBA00022692"/>
    </source>
</evidence>
<comment type="caution">
    <text evidence="10">The sequence shown here is derived from an EMBL/GenBank/DDBJ whole genome shotgun (WGS) entry which is preliminary data.</text>
</comment>
<evidence type="ECO:0000256" key="8">
    <source>
        <dbReference type="SAM" id="Phobius"/>
    </source>
</evidence>
<dbReference type="AlphaFoldDB" id="A0A5M4AV59"/>
<keyword evidence="7 8" id="KW-0472">Membrane</keyword>
<dbReference type="GO" id="GO:0016757">
    <property type="term" value="F:glycosyltransferase activity"/>
    <property type="evidence" value="ECO:0007669"/>
    <property type="project" value="UniProtKB-KW"/>
</dbReference>